<dbReference type="AlphaFoldDB" id="A0A9W6JM02"/>
<accession>A0A9W6JM02</accession>
<reference evidence="1" key="2">
    <citation type="submission" date="2023-01" db="EMBL/GenBank/DDBJ databases">
        <authorList>
            <person name="Sun Q."/>
            <person name="Evtushenko L."/>
        </authorList>
    </citation>
    <scope>NUCLEOTIDE SEQUENCE</scope>
    <source>
        <strain evidence="1">VKM B-2748</strain>
    </source>
</reference>
<keyword evidence="2" id="KW-1185">Reference proteome</keyword>
<dbReference type="Pfam" id="PF07704">
    <property type="entry name" value="PSK_trans_fac"/>
    <property type="match status" value="1"/>
</dbReference>
<evidence type="ECO:0000313" key="2">
    <source>
        <dbReference type="Proteomes" id="UP001143309"/>
    </source>
</evidence>
<protein>
    <submittedName>
        <fullName evidence="1">Uncharacterized protein</fullName>
    </submittedName>
</protein>
<reference evidence="1" key="1">
    <citation type="journal article" date="2014" name="Int. J. Syst. Evol. Microbiol.">
        <title>Complete genome sequence of Corynebacterium casei LMG S-19264T (=DSM 44701T), isolated from a smear-ripened cheese.</title>
        <authorList>
            <consortium name="US DOE Joint Genome Institute (JGI-PGF)"/>
            <person name="Walter F."/>
            <person name="Albersmeier A."/>
            <person name="Kalinowski J."/>
            <person name="Ruckert C."/>
        </authorList>
    </citation>
    <scope>NUCLEOTIDE SEQUENCE</scope>
    <source>
        <strain evidence="1">VKM B-2748</strain>
    </source>
</reference>
<sequence>MLAADEGVLAMGRQLNIRSDEAYDIARRVSQIVDRPMSDVVLEALREYGSKFSDQTELTATQKAESNAIRAISRRAASKRLPGVTLDEIMNDMYDEFGLPI</sequence>
<evidence type="ECO:0000313" key="1">
    <source>
        <dbReference type="EMBL" id="GLK78876.1"/>
    </source>
</evidence>
<gene>
    <name evidence="1" type="ORF">GCM10008174_06170</name>
</gene>
<organism evidence="1 2">
    <name type="scientific">Methylopila turkensis</name>
    <dbReference type="NCBI Taxonomy" id="1437816"/>
    <lineage>
        <taxon>Bacteria</taxon>
        <taxon>Pseudomonadati</taxon>
        <taxon>Pseudomonadota</taxon>
        <taxon>Alphaproteobacteria</taxon>
        <taxon>Hyphomicrobiales</taxon>
        <taxon>Methylopilaceae</taxon>
        <taxon>Methylopila</taxon>
    </lineage>
</organism>
<proteinExistence type="predicted"/>
<dbReference type="Proteomes" id="UP001143309">
    <property type="component" value="Unassembled WGS sequence"/>
</dbReference>
<dbReference type="InterPro" id="IPR011660">
    <property type="entry name" value="VapB-like"/>
</dbReference>
<dbReference type="EMBL" id="BSFL01000001">
    <property type="protein sequence ID" value="GLK78876.1"/>
    <property type="molecule type" value="Genomic_DNA"/>
</dbReference>
<name>A0A9W6JM02_9HYPH</name>
<comment type="caution">
    <text evidence="1">The sequence shown here is derived from an EMBL/GenBank/DDBJ whole genome shotgun (WGS) entry which is preliminary data.</text>
</comment>